<organism evidence="2 3">
    <name type="scientific">Psychromonas aquatilis</name>
    <dbReference type="NCBI Taxonomy" id="2005072"/>
    <lineage>
        <taxon>Bacteria</taxon>
        <taxon>Pseudomonadati</taxon>
        <taxon>Pseudomonadota</taxon>
        <taxon>Gammaproteobacteria</taxon>
        <taxon>Alteromonadales</taxon>
        <taxon>Psychromonadaceae</taxon>
        <taxon>Psychromonas</taxon>
    </lineage>
</organism>
<protein>
    <submittedName>
        <fullName evidence="2">Uncharacterized protein</fullName>
    </submittedName>
</protein>
<evidence type="ECO:0000313" key="3">
    <source>
        <dbReference type="Proteomes" id="UP001369082"/>
    </source>
</evidence>
<feature type="transmembrane region" description="Helical" evidence="1">
    <location>
        <begin position="54"/>
        <end position="73"/>
    </location>
</feature>
<reference evidence="2 3" key="1">
    <citation type="submission" date="2024-02" db="EMBL/GenBank/DDBJ databases">
        <title>Bacteria isolated from the canopy kelp, Nereocystis luetkeana.</title>
        <authorList>
            <person name="Pfister C.A."/>
            <person name="Younker I.T."/>
            <person name="Light S.H."/>
        </authorList>
    </citation>
    <scope>NUCLEOTIDE SEQUENCE [LARGE SCALE GENOMIC DNA]</scope>
    <source>
        <strain evidence="2 3">TI.1.05</strain>
    </source>
</reference>
<proteinExistence type="predicted"/>
<dbReference type="EMBL" id="JBAKAZ010000004">
    <property type="protein sequence ID" value="MEL0628284.1"/>
    <property type="molecule type" value="Genomic_DNA"/>
</dbReference>
<sequence length="82" mass="9330">MKVFTISFVFSIATLFILVLLDSSLANLYCVWPLHLLATTGFLGDNLNSIYHDWYEVSMTVSLLTQTLIIYLLTARLSKKKV</sequence>
<keyword evidence="1" id="KW-0812">Transmembrane</keyword>
<comment type="caution">
    <text evidence="2">The sequence shown here is derived from an EMBL/GenBank/DDBJ whole genome shotgun (WGS) entry which is preliminary data.</text>
</comment>
<keyword evidence="1" id="KW-0472">Membrane</keyword>
<keyword evidence="3" id="KW-1185">Reference proteome</keyword>
<keyword evidence="1" id="KW-1133">Transmembrane helix</keyword>
<evidence type="ECO:0000313" key="2">
    <source>
        <dbReference type="EMBL" id="MEL0628284.1"/>
    </source>
</evidence>
<evidence type="ECO:0000256" key="1">
    <source>
        <dbReference type="SAM" id="Phobius"/>
    </source>
</evidence>
<dbReference type="RefSeq" id="WP_341596234.1">
    <property type="nucleotide sequence ID" value="NZ_JBAKAZ010000004.1"/>
</dbReference>
<gene>
    <name evidence="2" type="ORF">V6256_01570</name>
</gene>
<accession>A0ABU9GLU7</accession>
<name>A0ABU9GLU7_9GAMM</name>
<dbReference type="Proteomes" id="UP001369082">
    <property type="component" value="Unassembled WGS sequence"/>
</dbReference>